<evidence type="ECO:0000313" key="1">
    <source>
        <dbReference type="EMBL" id="KAJ8887684.1"/>
    </source>
</evidence>
<sequence>MRNEAHIQIKLNRGRSMLALQMGYISASRVVKHVACLPDISPLKEGERMPVPSASSINVPDSQPPADRQYAYLTARFPLIYLFRPGDINFLALLARSPPTKANQVQYPAGSLDFLKWESCWTMVLVSRFSQGSLVSSALSLRRRSIFTSITFICSQYLAVKSHPNLLTHSVFCQNLERGFRHGIDGVICSLYPRNELIPLVRWCGLCHQFDVAPQPEVGQFGVR</sequence>
<evidence type="ECO:0000313" key="2">
    <source>
        <dbReference type="Proteomes" id="UP001159363"/>
    </source>
</evidence>
<comment type="caution">
    <text evidence="1">The sequence shown here is derived from an EMBL/GenBank/DDBJ whole genome shotgun (WGS) entry which is preliminary data.</text>
</comment>
<gene>
    <name evidence="1" type="ORF">PR048_013902</name>
</gene>
<proteinExistence type="predicted"/>
<name>A0ABQ9HTH3_9NEOP</name>
<keyword evidence="2" id="KW-1185">Reference proteome</keyword>
<dbReference type="EMBL" id="JARBHB010000004">
    <property type="protein sequence ID" value="KAJ8887684.1"/>
    <property type="molecule type" value="Genomic_DNA"/>
</dbReference>
<dbReference type="Proteomes" id="UP001159363">
    <property type="component" value="Chromosome X"/>
</dbReference>
<accession>A0ABQ9HTH3</accession>
<organism evidence="1 2">
    <name type="scientific">Dryococelus australis</name>
    <dbReference type="NCBI Taxonomy" id="614101"/>
    <lineage>
        <taxon>Eukaryota</taxon>
        <taxon>Metazoa</taxon>
        <taxon>Ecdysozoa</taxon>
        <taxon>Arthropoda</taxon>
        <taxon>Hexapoda</taxon>
        <taxon>Insecta</taxon>
        <taxon>Pterygota</taxon>
        <taxon>Neoptera</taxon>
        <taxon>Polyneoptera</taxon>
        <taxon>Phasmatodea</taxon>
        <taxon>Verophasmatodea</taxon>
        <taxon>Anareolatae</taxon>
        <taxon>Phasmatidae</taxon>
        <taxon>Eurycanthinae</taxon>
        <taxon>Dryococelus</taxon>
    </lineage>
</organism>
<reference evidence="1 2" key="1">
    <citation type="submission" date="2023-02" db="EMBL/GenBank/DDBJ databases">
        <title>LHISI_Scaffold_Assembly.</title>
        <authorList>
            <person name="Stuart O.P."/>
            <person name="Cleave R."/>
            <person name="Magrath M.J.L."/>
            <person name="Mikheyev A.S."/>
        </authorList>
    </citation>
    <scope>NUCLEOTIDE SEQUENCE [LARGE SCALE GENOMIC DNA]</scope>
    <source>
        <strain evidence="1">Daus_M_001</strain>
        <tissue evidence="1">Leg muscle</tissue>
    </source>
</reference>
<protein>
    <submittedName>
        <fullName evidence="1">Uncharacterized protein</fullName>
    </submittedName>
</protein>